<dbReference type="KEGG" id="saci:Sinac_2101"/>
<dbReference type="OrthoDB" id="9916285at2"/>
<dbReference type="STRING" id="886293.Sinac_2101"/>
<protein>
    <submittedName>
        <fullName evidence="1">Uncharacterized protein</fullName>
    </submittedName>
</protein>
<organism evidence="1 2">
    <name type="scientific">Singulisphaera acidiphila (strain ATCC BAA-1392 / DSM 18658 / VKM B-2454 / MOB10)</name>
    <dbReference type="NCBI Taxonomy" id="886293"/>
    <lineage>
        <taxon>Bacteria</taxon>
        <taxon>Pseudomonadati</taxon>
        <taxon>Planctomycetota</taxon>
        <taxon>Planctomycetia</taxon>
        <taxon>Isosphaerales</taxon>
        <taxon>Isosphaeraceae</taxon>
        <taxon>Singulisphaera</taxon>
    </lineage>
</organism>
<dbReference type="Proteomes" id="UP000010798">
    <property type="component" value="Chromosome"/>
</dbReference>
<dbReference type="EMBL" id="CP003364">
    <property type="protein sequence ID" value="AGA26436.1"/>
    <property type="molecule type" value="Genomic_DNA"/>
</dbReference>
<proteinExistence type="predicted"/>
<dbReference type="AlphaFoldDB" id="L0DCS0"/>
<keyword evidence="2" id="KW-1185">Reference proteome</keyword>
<dbReference type="RefSeq" id="WP_015245603.1">
    <property type="nucleotide sequence ID" value="NC_019892.1"/>
</dbReference>
<sequence>MRIHRWFRPFVSDYLECRVVPSTASVALPPALFGQTVPLPPQLQTGDQAREAIDAFLAQYSHAIGSVLLSPGPNGSINPEANREAFDAVIKQALTSLTNQLVQSLGTVPLNSPEVAQVVNAIIGDGPDSLESQLLGLSTATIVQDATTGALTGETFHTIVQTTAQVTQTVVYGPISPLVAQAIVPATTAAANVGNDDATIDLSSQGLTEVRNAFSTFMGDYFREVKDVLLAPDPHGKFDPAASRSDFDAKITMSLQALIDEVSENGALRGATQEQTDRIRVEILGNDPGSLKNQLASLPSPTGPEATMVRDFTLGSFRTIVGLFARVGASLLGA</sequence>
<dbReference type="HOGENOM" id="CLU_831273_0_0_0"/>
<name>L0DCS0_SINAD</name>
<accession>L0DCS0</accession>
<evidence type="ECO:0000313" key="2">
    <source>
        <dbReference type="Proteomes" id="UP000010798"/>
    </source>
</evidence>
<reference evidence="1 2" key="1">
    <citation type="submission" date="2012-02" db="EMBL/GenBank/DDBJ databases">
        <title>Complete sequence of chromosome of Singulisphaera acidiphila DSM 18658.</title>
        <authorList>
            <consortium name="US DOE Joint Genome Institute (JGI-PGF)"/>
            <person name="Lucas S."/>
            <person name="Copeland A."/>
            <person name="Lapidus A."/>
            <person name="Glavina del Rio T."/>
            <person name="Dalin E."/>
            <person name="Tice H."/>
            <person name="Bruce D."/>
            <person name="Goodwin L."/>
            <person name="Pitluck S."/>
            <person name="Peters L."/>
            <person name="Ovchinnikova G."/>
            <person name="Chertkov O."/>
            <person name="Kyrpides N."/>
            <person name="Mavromatis K."/>
            <person name="Ivanova N."/>
            <person name="Brettin T."/>
            <person name="Detter J.C."/>
            <person name="Han C."/>
            <person name="Larimer F."/>
            <person name="Land M."/>
            <person name="Hauser L."/>
            <person name="Markowitz V."/>
            <person name="Cheng J.-F."/>
            <person name="Hugenholtz P."/>
            <person name="Woyke T."/>
            <person name="Wu D."/>
            <person name="Tindall B."/>
            <person name="Pomrenke H."/>
            <person name="Brambilla E."/>
            <person name="Klenk H.-P."/>
            <person name="Eisen J.A."/>
        </authorList>
    </citation>
    <scope>NUCLEOTIDE SEQUENCE [LARGE SCALE GENOMIC DNA]</scope>
    <source>
        <strain evidence="2">ATCC BAA-1392 / DSM 18658 / VKM B-2454 / MOB10</strain>
    </source>
</reference>
<evidence type="ECO:0000313" key="1">
    <source>
        <dbReference type="EMBL" id="AGA26436.1"/>
    </source>
</evidence>
<gene>
    <name evidence="1" type="ordered locus">Sinac_2101</name>
</gene>